<evidence type="ECO:0000313" key="2">
    <source>
        <dbReference type="Proteomes" id="UP001230649"/>
    </source>
</evidence>
<reference evidence="1" key="1">
    <citation type="submission" date="2023-04" db="EMBL/GenBank/DDBJ databases">
        <title>Draft Genome sequencing of Naganishia species isolated from polar environments using Oxford Nanopore Technology.</title>
        <authorList>
            <person name="Leo P."/>
            <person name="Venkateswaran K."/>
        </authorList>
    </citation>
    <scope>NUCLEOTIDE SEQUENCE</scope>
    <source>
        <strain evidence="1">MNA-CCFEE 5262</strain>
    </source>
</reference>
<comment type="caution">
    <text evidence="1">The sequence shown here is derived from an EMBL/GenBank/DDBJ whole genome shotgun (WGS) entry which is preliminary data.</text>
</comment>
<dbReference type="EMBL" id="JASBWS010000007">
    <property type="protein sequence ID" value="KAJ9114821.1"/>
    <property type="molecule type" value="Genomic_DNA"/>
</dbReference>
<gene>
    <name evidence="1" type="ORF">QFC20_001192</name>
</gene>
<dbReference type="Proteomes" id="UP001230649">
    <property type="component" value="Unassembled WGS sequence"/>
</dbReference>
<sequence>MFKIVPPDQWAVNRVVEPNQEEQRRKMGVYRKWYEFTRYRGAQYIEYLAVPTFPLEGDRAYDALEARYVSKTSTTLFPKPKAMFGVVVDEQYGAQTFTNGFLY</sequence>
<proteinExistence type="predicted"/>
<evidence type="ECO:0000313" key="1">
    <source>
        <dbReference type="EMBL" id="KAJ9114821.1"/>
    </source>
</evidence>
<protein>
    <submittedName>
        <fullName evidence="1">Uncharacterized protein</fullName>
    </submittedName>
</protein>
<organism evidence="1 2">
    <name type="scientific">Naganishia adeliensis</name>
    <dbReference type="NCBI Taxonomy" id="92952"/>
    <lineage>
        <taxon>Eukaryota</taxon>
        <taxon>Fungi</taxon>
        <taxon>Dikarya</taxon>
        <taxon>Basidiomycota</taxon>
        <taxon>Agaricomycotina</taxon>
        <taxon>Tremellomycetes</taxon>
        <taxon>Filobasidiales</taxon>
        <taxon>Filobasidiaceae</taxon>
        <taxon>Naganishia</taxon>
    </lineage>
</organism>
<accession>A0ACC2WVI1</accession>
<name>A0ACC2WVI1_9TREE</name>
<keyword evidence="2" id="KW-1185">Reference proteome</keyword>